<name>A0A0S3UKG1_PREIN</name>
<gene>
    <name evidence="3" type="ORF">PIOMA14_I_1362</name>
</gene>
<protein>
    <recommendedName>
        <fullName evidence="5">SPFH domain-containing protein</fullName>
    </recommendedName>
</protein>
<feature type="domain" description="SPFH" evidence="2">
    <location>
        <begin position="27"/>
        <end position="234"/>
    </location>
</feature>
<dbReference type="InterPro" id="IPR018649">
    <property type="entry name" value="SHOCT"/>
</dbReference>
<evidence type="ECO:0000259" key="1">
    <source>
        <dbReference type="Pfam" id="PF09851"/>
    </source>
</evidence>
<dbReference type="InterPro" id="IPR033880">
    <property type="entry name" value="SPFH_YdjI"/>
</dbReference>
<sequence length="339" mass="37923">MDIRKLFRHQMRSVIEWKEQSTNILFHRLETSTDEIKNSSKLIVAPGQGCLLVYDGKVKATLTEPDTYELETANHPFITTLLNLAQNMESEHKMRFYFFRTAELVNVLWGTATPVKYMEPNYKIPATLGACGNFSVKIDDAAIMFSTLLGTISDYTASDVRNLVSSRIVAPLTSFLAEKAYPYTEVDKHLLELSADLRARTTEELQRLGLILTDFRIDSVTFDDETLSRIGRIADMTAEKQAAAEVDLDYVGVQKLAALRDAVRTEGGLAGAGLQVGTGVQLAKEFFNTKDTTAASSETTETPTTDTTTRLKQLKQLLDEELITEEEYNRKKNEILSAL</sequence>
<dbReference type="Proteomes" id="UP000217431">
    <property type="component" value="Chromosome I"/>
</dbReference>
<feature type="domain" description="SHOCT" evidence="1">
    <location>
        <begin position="310"/>
        <end position="336"/>
    </location>
</feature>
<dbReference type="Pfam" id="PF13421">
    <property type="entry name" value="Band_7_1"/>
    <property type="match status" value="1"/>
</dbReference>
<dbReference type="RefSeq" id="WP_096405632.1">
    <property type="nucleotide sequence ID" value="NZ_AP014597.1"/>
</dbReference>
<evidence type="ECO:0008006" key="5">
    <source>
        <dbReference type="Google" id="ProtNLM"/>
    </source>
</evidence>
<organism evidence="3 4">
    <name type="scientific">Prevotella intermedia</name>
    <dbReference type="NCBI Taxonomy" id="28131"/>
    <lineage>
        <taxon>Bacteria</taxon>
        <taxon>Pseudomonadati</taxon>
        <taxon>Bacteroidota</taxon>
        <taxon>Bacteroidia</taxon>
        <taxon>Bacteroidales</taxon>
        <taxon>Prevotellaceae</taxon>
        <taxon>Prevotella</taxon>
    </lineage>
</organism>
<dbReference type="PANTHER" id="PTHR37826:SF2">
    <property type="entry name" value="ZINC-RIBBON DOMAIN-CONTAINING PROTEIN"/>
    <property type="match status" value="1"/>
</dbReference>
<dbReference type="CDD" id="cd03408">
    <property type="entry name" value="SPFH_like_u1"/>
    <property type="match status" value="1"/>
</dbReference>
<dbReference type="Pfam" id="PF09851">
    <property type="entry name" value="SHOCT"/>
    <property type="match status" value="1"/>
</dbReference>
<dbReference type="EMBL" id="AP014597">
    <property type="protein sequence ID" value="BAU17870.1"/>
    <property type="molecule type" value="Genomic_DNA"/>
</dbReference>
<evidence type="ECO:0000313" key="3">
    <source>
        <dbReference type="EMBL" id="BAU17870.1"/>
    </source>
</evidence>
<accession>A0A0S3UKG1</accession>
<proteinExistence type="predicted"/>
<evidence type="ECO:0000313" key="4">
    <source>
        <dbReference type="Proteomes" id="UP000217431"/>
    </source>
</evidence>
<dbReference type="InterPro" id="IPR036013">
    <property type="entry name" value="Band_7/SPFH_dom_sf"/>
</dbReference>
<dbReference type="SUPFAM" id="SSF117892">
    <property type="entry name" value="Band 7/SPFH domain"/>
    <property type="match status" value="1"/>
</dbReference>
<dbReference type="PANTHER" id="PTHR37826">
    <property type="entry name" value="FLOTILLIN BAND_7_5 DOMAIN PROTEIN"/>
    <property type="match status" value="1"/>
</dbReference>
<evidence type="ECO:0000259" key="2">
    <source>
        <dbReference type="Pfam" id="PF13421"/>
    </source>
</evidence>
<dbReference type="AlphaFoldDB" id="A0A0S3UKG1"/>
<reference evidence="3 4" key="1">
    <citation type="journal article" date="2016" name="DNA Res.">
        <title>The complete genome sequencing of Prevotella intermedia strain OMA14 and a subsequent fine-scale, intra-species genomic comparison reveal an unusual amplification of conjugative and mobile transposons and identify a novel Prevotella-lineage-specific repeat.</title>
        <authorList>
            <person name="Naito M."/>
            <person name="Ogura Y."/>
            <person name="Itoh T."/>
            <person name="Shoji M."/>
            <person name="Okamoto M."/>
            <person name="Hayashi T."/>
            <person name="Nakayama K."/>
        </authorList>
    </citation>
    <scope>NUCLEOTIDE SEQUENCE [LARGE SCALE GENOMIC DNA]</scope>
    <source>
        <strain evidence="3 4">OMA14</strain>
    </source>
</reference>